<evidence type="ECO:0000256" key="4">
    <source>
        <dbReference type="ARBA" id="ARBA00023136"/>
    </source>
</evidence>
<accession>A0A402BHY0</accession>
<gene>
    <name evidence="8" type="ORF">KDA_64330</name>
</gene>
<organism evidence="8 9">
    <name type="scientific">Dictyobacter alpinus</name>
    <dbReference type="NCBI Taxonomy" id="2014873"/>
    <lineage>
        <taxon>Bacteria</taxon>
        <taxon>Bacillati</taxon>
        <taxon>Chloroflexota</taxon>
        <taxon>Ktedonobacteria</taxon>
        <taxon>Ktedonobacterales</taxon>
        <taxon>Dictyobacteraceae</taxon>
        <taxon>Dictyobacter</taxon>
    </lineage>
</organism>
<comment type="caution">
    <text evidence="8">The sequence shown here is derived from an EMBL/GenBank/DDBJ whole genome shotgun (WGS) entry which is preliminary data.</text>
</comment>
<comment type="subcellular location">
    <subcellularLocation>
        <location evidence="1">Membrane</location>
        <topology evidence="1">Multi-pass membrane protein</topology>
    </subcellularLocation>
</comment>
<dbReference type="GO" id="GO:0016020">
    <property type="term" value="C:membrane"/>
    <property type="evidence" value="ECO:0007669"/>
    <property type="project" value="UniProtKB-SubCell"/>
</dbReference>
<feature type="region of interest" description="Disordered" evidence="5">
    <location>
        <begin position="116"/>
        <end position="137"/>
    </location>
</feature>
<evidence type="ECO:0000256" key="3">
    <source>
        <dbReference type="ARBA" id="ARBA00022989"/>
    </source>
</evidence>
<sequence length="480" mass="51867">MSNKTEVKPTTEVAPANHNAEAIRASGDTRSNTIRNIGLILRREYKNRVTQRSYIITTILFVVFALIGSCVPTAIQFFAARSNSQSHVTIVNNAGTVAGFNDDALMKYFSQSLNGTNNQNAGSSQSSNQSSTKPHFILNTDSTDSVQQLQKNITDGKLEVLLVLERVAGKDVHFTYYTAAASLSDTDLTQIQTATSQLSVLDKSSHLGLSSAQTQNLLTPPDFKVVYTQPGKGNASALSLEGGYFLGVIGTVLIFMSVYLYGMWVAGGVADEKGNRIMEILVNAATPFQLLWGKIIGIGAAGLTQMVCLIGAAFAGLLLQKPLSALLKTEGTGFDFSYVNTSATMLLLLLVYFILGFLLYSTLFAALGALVKRQDEVQNAVGPLTTICMVGYMASFIGGSLGADATWFKVMSFVPFWTPMMMLMRAATGTVSSLDIIVSIVILIVSILICSWISSRIYRMGILMYGQKPNLGQLIKILRQ</sequence>
<dbReference type="GO" id="GO:0140359">
    <property type="term" value="F:ABC-type transporter activity"/>
    <property type="evidence" value="ECO:0007669"/>
    <property type="project" value="InterPro"/>
</dbReference>
<evidence type="ECO:0000256" key="5">
    <source>
        <dbReference type="SAM" id="MobiDB-lite"/>
    </source>
</evidence>
<dbReference type="OrthoDB" id="142621at2"/>
<dbReference type="EMBL" id="BIFT01000002">
    <property type="protein sequence ID" value="GCE30949.1"/>
    <property type="molecule type" value="Genomic_DNA"/>
</dbReference>
<feature type="transmembrane region" description="Helical" evidence="6">
    <location>
        <begin position="423"/>
        <end position="454"/>
    </location>
</feature>
<feature type="transmembrane region" description="Helical" evidence="6">
    <location>
        <begin position="244"/>
        <end position="270"/>
    </location>
</feature>
<keyword evidence="9" id="KW-1185">Reference proteome</keyword>
<keyword evidence="2 6" id="KW-0812">Transmembrane</keyword>
<dbReference type="Proteomes" id="UP000287171">
    <property type="component" value="Unassembled WGS sequence"/>
</dbReference>
<dbReference type="RefSeq" id="WP_126630974.1">
    <property type="nucleotide sequence ID" value="NZ_BIFT01000002.1"/>
</dbReference>
<dbReference type="Pfam" id="PF12698">
    <property type="entry name" value="ABC2_membrane_3"/>
    <property type="match status" value="1"/>
</dbReference>
<evidence type="ECO:0000313" key="8">
    <source>
        <dbReference type="EMBL" id="GCE30949.1"/>
    </source>
</evidence>
<evidence type="ECO:0000256" key="1">
    <source>
        <dbReference type="ARBA" id="ARBA00004141"/>
    </source>
</evidence>
<proteinExistence type="predicted"/>
<dbReference type="PANTHER" id="PTHR43471">
    <property type="entry name" value="ABC TRANSPORTER PERMEASE"/>
    <property type="match status" value="1"/>
</dbReference>
<reference evidence="9" key="1">
    <citation type="submission" date="2018-12" db="EMBL/GenBank/DDBJ databases">
        <title>Tengunoibacter tsumagoiensis gen. nov., sp. nov., Dictyobacter kobayashii sp. nov., D. alpinus sp. nov., and D. joshuensis sp. nov. and description of Dictyobacteraceae fam. nov. within the order Ktedonobacterales isolated from Tengu-no-mugimeshi.</title>
        <authorList>
            <person name="Wang C.M."/>
            <person name="Zheng Y."/>
            <person name="Sakai Y."/>
            <person name="Toyoda A."/>
            <person name="Minakuchi Y."/>
            <person name="Abe K."/>
            <person name="Yokota A."/>
            <person name="Yabe S."/>
        </authorList>
    </citation>
    <scope>NUCLEOTIDE SEQUENCE [LARGE SCALE GENOMIC DNA]</scope>
    <source>
        <strain evidence="9">Uno16</strain>
    </source>
</reference>
<name>A0A402BHY0_9CHLR</name>
<feature type="transmembrane region" description="Helical" evidence="6">
    <location>
        <begin position="345"/>
        <end position="371"/>
    </location>
</feature>
<feature type="transmembrane region" description="Helical" evidence="6">
    <location>
        <begin position="383"/>
        <end position="403"/>
    </location>
</feature>
<feature type="domain" description="ABC-2 type transporter transmembrane" evidence="7">
    <location>
        <begin position="52"/>
        <end position="455"/>
    </location>
</feature>
<keyword evidence="4 6" id="KW-0472">Membrane</keyword>
<evidence type="ECO:0000259" key="7">
    <source>
        <dbReference type="Pfam" id="PF12698"/>
    </source>
</evidence>
<evidence type="ECO:0000313" key="9">
    <source>
        <dbReference type="Proteomes" id="UP000287171"/>
    </source>
</evidence>
<evidence type="ECO:0000256" key="2">
    <source>
        <dbReference type="ARBA" id="ARBA00022692"/>
    </source>
</evidence>
<feature type="transmembrane region" description="Helical" evidence="6">
    <location>
        <begin position="291"/>
        <end position="319"/>
    </location>
</feature>
<feature type="region of interest" description="Disordered" evidence="5">
    <location>
        <begin position="1"/>
        <end position="27"/>
    </location>
</feature>
<protein>
    <submittedName>
        <fullName evidence="8">ABC transporter permease</fullName>
    </submittedName>
</protein>
<feature type="transmembrane region" description="Helical" evidence="6">
    <location>
        <begin position="53"/>
        <end position="79"/>
    </location>
</feature>
<dbReference type="AlphaFoldDB" id="A0A402BHY0"/>
<evidence type="ECO:0000256" key="6">
    <source>
        <dbReference type="SAM" id="Phobius"/>
    </source>
</evidence>
<feature type="compositionally biased region" description="Low complexity" evidence="5">
    <location>
        <begin position="116"/>
        <end position="132"/>
    </location>
</feature>
<keyword evidence="3 6" id="KW-1133">Transmembrane helix</keyword>
<dbReference type="InterPro" id="IPR013525">
    <property type="entry name" value="ABC2_TM"/>
</dbReference>